<gene>
    <name evidence="2" type="ORF">SDC9_192549</name>
</gene>
<dbReference type="AlphaFoldDB" id="A0A645I2K5"/>
<accession>A0A645I2K5</accession>
<evidence type="ECO:0000256" key="1">
    <source>
        <dbReference type="SAM" id="MobiDB-lite"/>
    </source>
</evidence>
<comment type="caution">
    <text evidence="2">The sequence shown here is derived from an EMBL/GenBank/DDBJ whole genome shotgun (WGS) entry which is preliminary data.</text>
</comment>
<organism evidence="2">
    <name type="scientific">bioreactor metagenome</name>
    <dbReference type="NCBI Taxonomy" id="1076179"/>
    <lineage>
        <taxon>unclassified sequences</taxon>
        <taxon>metagenomes</taxon>
        <taxon>ecological metagenomes</taxon>
    </lineage>
</organism>
<feature type="region of interest" description="Disordered" evidence="1">
    <location>
        <begin position="99"/>
        <end position="120"/>
    </location>
</feature>
<dbReference type="EMBL" id="VSSQ01104539">
    <property type="protein sequence ID" value="MPN44982.1"/>
    <property type="molecule type" value="Genomic_DNA"/>
</dbReference>
<protein>
    <submittedName>
        <fullName evidence="2">Uncharacterized protein</fullName>
    </submittedName>
</protein>
<sequence>MTIWLPKCEASNSRDRNEIIPSTMQLSILARSNPAGQVFRLSNREVSSIGTTIKLICQSSRKISLLMAIIERCANSCTSSTDLAWISNATLCVSVSRGIGKPSSPANRRQRSRVSGLTPGRPRNARLTVDLCTFNLFAMLSIVMDFSRFNVLVAKRQLILLLL</sequence>
<reference evidence="2" key="1">
    <citation type="submission" date="2019-08" db="EMBL/GenBank/DDBJ databases">
        <authorList>
            <person name="Kucharzyk K."/>
            <person name="Murdoch R.W."/>
            <person name="Higgins S."/>
            <person name="Loffler F."/>
        </authorList>
    </citation>
    <scope>NUCLEOTIDE SEQUENCE</scope>
</reference>
<evidence type="ECO:0000313" key="2">
    <source>
        <dbReference type="EMBL" id="MPN44982.1"/>
    </source>
</evidence>
<proteinExistence type="predicted"/>
<name>A0A645I2K5_9ZZZZ</name>